<sequence>MSIRYFLMTPDQLCNSSSAASFSPVLPQEAVENRDISANNLRNRAAPFADFLIRLAMRISRSRCYSFLRRVFHYQNGSRLDLSSNPFNSRTWMLIEFLALTFQITLITYTLSISKDEKPVWPMRLWVSGYAFGCFLSLILLNWRYLFFYVTQRNNNPSFSDIEQQRNVQESRSFLGYNMNMASHDRGATDEQLAKLPAWKYKDIGNSFDLGNSTKDDENTECCICLAKYRVKDEIRQLPCTHIFHLKCVDQWLKIISCCPLCKHGLEK</sequence>
<dbReference type="PANTHER" id="PTHR46225:SF1">
    <property type="entry name" value="RING_U-BOX SUPERFAMILY PROTEIN"/>
    <property type="match status" value="1"/>
</dbReference>
<comment type="caution">
    <text evidence="4">The sequence shown here is derived from an EMBL/GenBank/DDBJ whole genome shotgun (WGS) entry which is preliminary data.</text>
</comment>
<accession>A0A8S0S5A3</accession>
<name>A0A8S0S5A3_OLEEU</name>
<dbReference type="InterPro" id="IPR001841">
    <property type="entry name" value="Znf_RING"/>
</dbReference>
<evidence type="ECO:0000256" key="2">
    <source>
        <dbReference type="SAM" id="Phobius"/>
    </source>
</evidence>
<dbReference type="PROSITE" id="PS50089">
    <property type="entry name" value="ZF_RING_2"/>
    <property type="match status" value="1"/>
</dbReference>
<keyword evidence="2" id="KW-0812">Transmembrane</keyword>
<dbReference type="GO" id="GO:0008270">
    <property type="term" value="F:zinc ion binding"/>
    <property type="evidence" value="ECO:0007669"/>
    <property type="project" value="UniProtKB-KW"/>
</dbReference>
<gene>
    <name evidence="4" type="ORF">OLEA9_A115447</name>
</gene>
<dbReference type="Gramene" id="OE9A115447T3">
    <property type="protein sequence ID" value="OE9A115447C3"/>
    <property type="gene ID" value="OE9A115447"/>
</dbReference>
<dbReference type="SUPFAM" id="SSF57850">
    <property type="entry name" value="RING/U-box"/>
    <property type="match status" value="1"/>
</dbReference>
<keyword evidence="2" id="KW-0472">Membrane</keyword>
<feature type="domain" description="RING-type" evidence="3">
    <location>
        <begin position="222"/>
        <end position="263"/>
    </location>
</feature>
<feature type="transmembrane region" description="Helical" evidence="2">
    <location>
        <begin position="123"/>
        <end position="143"/>
    </location>
</feature>
<keyword evidence="1" id="KW-0862">Zinc</keyword>
<dbReference type="AlphaFoldDB" id="A0A8S0S5A3"/>
<dbReference type="SMART" id="SM00184">
    <property type="entry name" value="RING"/>
    <property type="match status" value="1"/>
</dbReference>
<protein>
    <submittedName>
        <fullName evidence="4">E3 ubiquitin- ligase At4g11680-like</fullName>
    </submittedName>
</protein>
<evidence type="ECO:0000256" key="1">
    <source>
        <dbReference type="PROSITE-ProRule" id="PRU00175"/>
    </source>
</evidence>
<evidence type="ECO:0000313" key="5">
    <source>
        <dbReference type="Proteomes" id="UP000594638"/>
    </source>
</evidence>
<dbReference type="EMBL" id="CACTIH010003890">
    <property type="protein sequence ID" value="CAA2986843.1"/>
    <property type="molecule type" value="Genomic_DNA"/>
</dbReference>
<proteinExistence type="predicted"/>
<keyword evidence="5" id="KW-1185">Reference proteome</keyword>
<keyword evidence="1" id="KW-0863">Zinc-finger</keyword>
<evidence type="ECO:0000313" key="4">
    <source>
        <dbReference type="EMBL" id="CAA2986843.1"/>
    </source>
</evidence>
<organism evidence="4 5">
    <name type="scientific">Olea europaea subsp. europaea</name>
    <dbReference type="NCBI Taxonomy" id="158383"/>
    <lineage>
        <taxon>Eukaryota</taxon>
        <taxon>Viridiplantae</taxon>
        <taxon>Streptophyta</taxon>
        <taxon>Embryophyta</taxon>
        <taxon>Tracheophyta</taxon>
        <taxon>Spermatophyta</taxon>
        <taxon>Magnoliopsida</taxon>
        <taxon>eudicotyledons</taxon>
        <taxon>Gunneridae</taxon>
        <taxon>Pentapetalae</taxon>
        <taxon>asterids</taxon>
        <taxon>lamiids</taxon>
        <taxon>Lamiales</taxon>
        <taxon>Oleaceae</taxon>
        <taxon>Oleeae</taxon>
        <taxon>Olea</taxon>
    </lineage>
</organism>
<keyword evidence="2" id="KW-1133">Transmembrane helix</keyword>
<reference evidence="4 5" key="1">
    <citation type="submission" date="2019-12" db="EMBL/GenBank/DDBJ databases">
        <authorList>
            <person name="Alioto T."/>
            <person name="Alioto T."/>
            <person name="Gomez Garrido J."/>
        </authorList>
    </citation>
    <scope>NUCLEOTIDE SEQUENCE [LARGE SCALE GENOMIC DNA]</scope>
</reference>
<dbReference type="GO" id="GO:0016874">
    <property type="term" value="F:ligase activity"/>
    <property type="evidence" value="ECO:0007669"/>
    <property type="project" value="UniProtKB-KW"/>
</dbReference>
<dbReference type="InterPro" id="IPR013083">
    <property type="entry name" value="Znf_RING/FYVE/PHD"/>
</dbReference>
<dbReference type="Pfam" id="PF13639">
    <property type="entry name" value="zf-RING_2"/>
    <property type="match status" value="1"/>
</dbReference>
<keyword evidence="4" id="KW-0436">Ligase</keyword>
<dbReference type="PANTHER" id="PTHR46225">
    <property type="entry name" value="C3H4 TYPE ZINC FINGER PROTEIN"/>
    <property type="match status" value="1"/>
</dbReference>
<dbReference type="Gene3D" id="3.30.40.10">
    <property type="entry name" value="Zinc/RING finger domain, C3HC4 (zinc finger)"/>
    <property type="match status" value="1"/>
</dbReference>
<keyword evidence="1" id="KW-0479">Metal-binding</keyword>
<evidence type="ECO:0000259" key="3">
    <source>
        <dbReference type="PROSITE" id="PS50089"/>
    </source>
</evidence>
<dbReference type="OrthoDB" id="8062037at2759"/>
<dbReference type="Proteomes" id="UP000594638">
    <property type="component" value="Unassembled WGS sequence"/>
</dbReference>
<feature type="transmembrane region" description="Helical" evidence="2">
    <location>
        <begin position="92"/>
        <end position="111"/>
    </location>
</feature>